<dbReference type="PeptideAtlas" id="A0A386NC51"/>
<proteinExistence type="evidence at transcript level"/>
<dbReference type="EMBL" id="MG595969">
    <property type="protein sequence ID" value="AYE20600.1"/>
    <property type="molecule type" value="mRNA"/>
</dbReference>
<feature type="compositionally biased region" description="Basic residues" evidence="2">
    <location>
        <begin position="143"/>
        <end position="152"/>
    </location>
</feature>
<feature type="region of interest" description="Disordered" evidence="2">
    <location>
        <begin position="95"/>
        <end position="157"/>
    </location>
</feature>
<dbReference type="PANTHER" id="PTHR14662:SF2">
    <property type="entry name" value="PARTNER AND LOCALIZER OF BRCA2"/>
    <property type="match status" value="1"/>
</dbReference>
<organism evidence="3">
    <name type="scientific">Homo sapiens</name>
    <name type="common">Human</name>
    <dbReference type="NCBI Taxonomy" id="9606"/>
    <lineage>
        <taxon>Eukaryota</taxon>
        <taxon>Metazoa</taxon>
        <taxon>Chordata</taxon>
        <taxon>Craniata</taxon>
        <taxon>Vertebrata</taxon>
        <taxon>Euteleostomi</taxon>
        <taxon>Mammalia</taxon>
        <taxon>Eutheria</taxon>
        <taxon>Euarchontoglires</taxon>
        <taxon>Primates</taxon>
        <taxon>Haplorrhini</taxon>
        <taxon>Catarrhini</taxon>
        <taxon>Hominidae</taxon>
        <taxon>Homo</taxon>
    </lineage>
</organism>
<gene>
    <name evidence="3" type="primary">PALB2</name>
</gene>
<feature type="region of interest" description="Disordered" evidence="2">
    <location>
        <begin position="252"/>
        <end position="272"/>
    </location>
</feature>
<dbReference type="PANTHER" id="PTHR14662">
    <property type="entry name" value="PARTNER AND LOCALIZER OF BRCA2"/>
    <property type="match status" value="1"/>
</dbReference>
<protein>
    <submittedName>
        <fullName evidence="3">Truncated partner and localizer of BRCA2</fullName>
    </submittedName>
</protein>
<reference evidence="3" key="1">
    <citation type="submission" date="2017-11" db="EMBL/GenBank/DDBJ databases">
        <title>Full spectrum of PALB2 mutations in Hong Kong.</title>
        <authorList>
            <person name="Kwong A."/>
            <person name="Shin V.Y."/>
            <person name="Law F.B.F."/>
            <person name="Au T."/>
            <person name="Ho C.Y.S."/>
            <person name="Chan C.T.L."/>
            <person name="Ma E.S.K."/>
        </authorList>
    </citation>
    <scope>NUCLEOTIDE SEQUENCE</scope>
</reference>
<name>A0A386NC51_HUMAN</name>
<dbReference type="InterPro" id="IPR042417">
    <property type="entry name" value="PALB2"/>
</dbReference>
<dbReference type="GO" id="GO:0003677">
    <property type="term" value="F:DNA binding"/>
    <property type="evidence" value="ECO:0007669"/>
    <property type="project" value="InterPro"/>
</dbReference>
<feature type="coiled-coil region" evidence="1">
    <location>
        <begin position="14"/>
        <end position="41"/>
    </location>
</feature>
<accession>A0A386NC51</accession>
<keyword evidence="1" id="KW-0175">Coiled coil</keyword>
<dbReference type="OrthoDB" id="9936560at2759"/>
<evidence type="ECO:0000256" key="2">
    <source>
        <dbReference type="SAM" id="MobiDB-lite"/>
    </source>
</evidence>
<sequence>MDEPPGKPLSCEEKEKLKEKLAFLKREYSKTLARLQRAQRAEKIKHSIKKTVEEQDCLSQQDLSPQLKHSEPKNKICVYDKLHIKTHLDEETGEKTSITLDVGPESFNPGDGPGGLPIQRTDDTQEHFPHRVSDPSGEQKQKLPSRRKKQQKRTFISQERDCVFGTDSLRLSGKRLKEQEEISSKNPARSPVTEIRTHLLSLKSELPDSPEPVTEINEDSVLIPPTAQPEKGVDTFLRRPNFTRATTVPLQTLSDSGSSQHLEHIPPKGSSELTTHDLKNIRFTSPVSLEAQGKKMTVSTDNLLVNKAISKSGQLPTSSNLEANISCSLNELTYNNLPANENQNLKNKIKQRNL</sequence>
<dbReference type="GO" id="GO:0000724">
    <property type="term" value="P:double-strand break repair via homologous recombination"/>
    <property type="evidence" value="ECO:0007669"/>
    <property type="project" value="InterPro"/>
</dbReference>
<feature type="compositionally biased region" description="Basic and acidic residues" evidence="2">
    <location>
        <begin position="120"/>
        <end position="141"/>
    </location>
</feature>
<evidence type="ECO:0000313" key="3">
    <source>
        <dbReference type="EMBL" id="AYE20600.1"/>
    </source>
</evidence>
<evidence type="ECO:0000256" key="1">
    <source>
        <dbReference type="SAM" id="Coils"/>
    </source>
</evidence>
<dbReference type="AlphaFoldDB" id="A0A386NC51"/>
<dbReference type="ChiTaRS" id="PALB2">
    <property type="organism name" value="human"/>
</dbReference>
<feature type="region of interest" description="Disordered" evidence="2">
    <location>
        <begin position="52"/>
        <end position="72"/>
    </location>
</feature>